<sequence>MKLSEWMDITRLTEHQHKIHRVLLFAIPFILGSLLILTLWIMYDYQQFIQIVSLIFLYFIPPAGKESIIPAAIALGFSWQVVCFVFTYVDMVLCTFMLWNFDVVCRIPILGRWISFLVQNGSNYLSKHRWIERFCFIGLATFVFLPLQGSGSIGGSILGRILGMNPSKIFSAVLAGTILQSYIIGMSMFAIQEYLDVNLWYLVIPVLVLVFIMSTFSFMVYLFRKKSKIGFVK</sequence>
<feature type="transmembrane region" description="Helical" evidence="1">
    <location>
        <begin position="71"/>
        <end position="89"/>
    </location>
</feature>
<keyword evidence="3" id="KW-1185">Reference proteome</keyword>
<dbReference type="AlphaFoldDB" id="A0A8E7B1Y9"/>
<protein>
    <submittedName>
        <fullName evidence="2">Small multi-drug export protein</fullName>
    </submittedName>
</protein>
<evidence type="ECO:0000256" key="1">
    <source>
        <dbReference type="SAM" id="Phobius"/>
    </source>
</evidence>
<feature type="transmembrane region" description="Helical" evidence="1">
    <location>
        <begin position="21"/>
        <end position="42"/>
    </location>
</feature>
<evidence type="ECO:0000313" key="3">
    <source>
        <dbReference type="Proteomes" id="UP000680656"/>
    </source>
</evidence>
<dbReference type="InterPro" id="IPR009577">
    <property type="entry name" value="Sm_multidrug_ex"/>
</dbReference>
<keyword evidence="1" id="KW-0812">Transmembrane</keyword>
<accession>A0A8E7B1Y9</accession>
<dbReference type="Proteomes" id="UP000680656">
    <property type="component" value="Chromosome"/>
</dbReference>
<organism evidence="2 3">
    <name type="scientific">Methanospirillum purgamenti</name>
    <dbReference type="NCBI Taxonomy" id="2834276"/>
    <lineage>
        <taxon>Archaea</taxon>
        <taxon>Methanobacteriati</taxon>
        <taxon>Methanobacteriota</taxon>
        <taxon>Stenosarchaea group</taxon>
        <taxon>Methanomicrobia</taxon>
        <taxon>Methanomicrobiales</taxon>
        <taxon>Methanospirillaceae</taxon>
        <taxon>Methanospirillum</taxon>
    </lineage>
</organism>
<dbReference type="RefSeq" id="WP_214419669.1">
    <property type="nucleotide sequence ID" value="NZ_CP075546.1"/>
</dbReference>
<dbReference type="GeneID" id="65098803"/>
<keyword evidence="1" id="KW-0472">Membrane</keyword>
<dbReference type="EMBL" id="CP075546">
    <property type="protein sequence ID" value="QVV88866.1"/>
    <property type="molecule type" value="Genomic_DNA"/>
</dbReference>
<name>A0A8E7B1Y9_9EURY</name>
<reference evidence="2 3" key="1">
    <citation type="submission" date="2021-05" db="EMBL/GenBank/DDBJ databases">
        <title>A novel Methanospirillum isolate from a pyrite-forming mixed culture.</title>
        <authorList>
            <person name="Bunk B."/>
            <person name="Sproer C."/>
            <person name="Spring S."/>
            <person name="Pester M."/>
        </authorList>
    </citation>
    <scope>NUCLEOTIDE SEQUENCE [LARGE SCALE GENOMIC DNA]</scope>
    <source>
        <strain evidence="2 3">J.3.6.1-F.2.7.3</strain>
    </source>
</reference>
<gene>
    <name evidence="2" type="ORF">KHC33_16425</name>
</gene>
<feature type="transmembrane region" description="Helical" evidence="1">
    <location>
        <begin position="169"/>
        <end position="191"/>
    </location>
</feature>
<feature type="transmembrane region" description="Helical" evidence="1">
    <location>
        <begin position="48"/>
        <end position="64"/>
    </location>
</feature>
<feature type="transmembrane region" description="Helical" evidence="1">
    <location>
        <begin position="197"/>
        <end position="223"/>
    </location>
</feature>
<dbReference type="Pfam" id="PF06695">
    <property type="entry name" value="Sm_multidrug_ex"/>
    <property type="match status" value="1"/>
</dbReference>
<proteinExistence type="predicted"/>
<keyword evidence="1" id="KW-1133">Transmembrane helix</keyword>
<dbReference type="KEGG" id="mrtj:KHC33_16425"/>
<feature type="transmembrane region" description="Helical" evidence="1">
    <location>
        <begin position="130"/>
        <end position="148"/>
    </location>
</feature>
<evidence type="ECO:0000313" key="2">
    <source>
        <dbReference type="EMBL" id="QVV88866.1"/>
    </source>
</evidence>